<evidence type="ECO:0000256" key="2">
    <source>
        <dbReference type="ARBA" id="ARBA00008854"/>
    </source>
</evidence>
<dbReference type="RefSeq" id="WP_145796634.1">
    <property type="nucleotide sequence ID" value="NZ_BAAABR010000024.1"/>
</dbReference>
<dbReference type="PANTHER" id="PTHR34478:SF1">
    <property type="entry name" value="PROTEIN LEMA"/>
    <property type="match status" value="1"/>
</dbReference>
<dbReference type="PANTHER" id="PTHR34478">
    <property type="entry name" value="PROTEIN LEMA"/>
    <property type="match status" value="1"/>
</dbReference>
<dbReference type="Proteomes" id="UP000318416">
    <property type="component" value="Unassembled WGS sequence"/>
</dbReference>
<keyword evidence="5" id="KW-0472">Membrane</keyword>
<dbReference type="Gene3D" id="1.20.1440.20">
    <property type="entry name" value="LemA-like domain"/>
    <property type="match status" value="1"/>
</dbReference>
<dbReference type="InterPro" id="IPR023353">
    <property type="entry name" value="LemA-like_dom_sf"/>
</dbReference>
<sequence length="186" mass="20263">MGVIVGAGIAVLVLAAVWWTVRTFNRLIRLRNQTQASWAQIDVQLRRRHDLIPNLVEATQGYAAHERATLAEVTAARAAAITGGLGTADRARAENALSTSLTRLFALGETYPELKADGRFAVLQSELTTTENKIAYARQFFNSAVQSYNTALETFPANLVAGLGSHGPKEYFEADAAARDIVEVRF</sequence>
<gene>
    <name evidence="6" type="ORF">FB465_6801</name>
</gene>
<dbReference type="Pfam" id="PF04011">
    <property type="entry name" value="LemA"/>
    <property type="match status" value="1"/>
</dbReference>
<evidence type="ECO:0000256" key="1">
    <source>
        <dbReference type="ARBA" id="ARBA00004167"/>
    </source>
</evidence>
<evidence type="ECO:0000313" key="7">
    <source>
        <dbReference type="Proteomes" id="UP000318416"/>
    </source>
</evidence>
<comment type="subcellular location">
    <subcellularLocation>
        <location evidence="1">Membrane</location>
        <topology evidence="1">Single-pass membrane protein</topology>
    </subcellularLocation>
</comment>
<dbReference type="SUPFAM" id="SSF140478">
    <property type="entry name" value="LemA-like"/>
    <property type="match status" value="1"/>
</dbReference>
<dbReference type="EMBL" id="VIVR01000001">
    <property type="protein sequence ID" value="TWE21607.1"/>
    <property type="molecule type" value="Genomic_DNA"/>
</dbReference>
<reference evidence="6 7" key="1">
    <citation type="submission" date="2019-06" db="EMBL/GenBank/DDBJ databases">
        <title>Sequencing the genomes of 1000 actinobacteria strains.</title>
        <authorList>
            <person name="Klenk H.-P."/>
        </authorList>
    </citation>
    <scope>NUCLEOTIDE SEQUENCE [LARGE SCALE GENOMIC DNA]</scope>
    <source>
        <strain evidence="6 7">DSM 41649</strain>
    </source>
</reference>
<evidence type="ECO:0000256" key="5">
    <source>
        <dbReference type="ARBA" id="ARBA00023136"/>
    </source>
</evidence>
<dbReference type="OrthoDB" id="9804152at2"/>
<comment type="similarity">
    <text evidence="2">Belongs to the LemA family.</text>
</comment>
<protein>
    <submittedName>
        <fullName evidence="6">LemA protein</fullName>
    </submittedName>
</protein>
<name>A0A561F160_9ACTN</name>
<dbReference type="AlphaFoldDB" id="A0A561F160"/>
<accession>A0A561F160</accession>
<keyword evidence="7" id="KW-1185">Reference proteome</keyword>
<proteinExistence type="inferred from homology"/>
<keyword evidence="3" id="KW-0812">Transmembrane</keyword>
<comment type="caution">
    <text evidence="6">The sequence shown here is derived from an EMBL/GenBank/DDBJ whole genome shotgun (WGS) entry which is preliminary data.</text>
</comment>
<dbReference type="GO" id="GO:0016020">
    <property type="term" value="C:membrane"/>
    <property type="evidence" value="ECO:0007669"/>
    <property type="project" value="UniProtKB-SubCell"/>
</dbReference>
<organism evidence="6 7">
    <name type="scientific">Kitasatospora atroaurantiaca</name>
    <dbReference type="NCBI Taxonomy" id="285545"/>
    <lineage>
        <taxon>Bacteria</taxon>
        <taxon>Bacillati</taxon>
        <taxon>Actinomycetota</taxon>
        <taxon>Actinomycetes</taxon>
        <taxon>Kitasatosporales</taxon>
        <taxon>Streptomycetaceae</taxon>
        <taxon>Kitasatospora</taxon>
    </lineage>
</organism>
<evidence type="ECO:0000256" key="3">
    <source>
        <dbReference type="ARBA" id="ARBA00022692"/>
    </source>
</evidence>
<evidence type="ECO:0000256" key="4">
    <source>
        <dbReference type="ARBA" id="ARBA00022989"/>
    </source>
</evidence>
<keyword evidence="4" id="KW-1133">Transmembrane helix</keyword>
<dbReference type="InterPro" id="IPR007156">
    <property type="entry name" value="MamQ_LemA"/>
</dbReference>
<evidence type="ECO:0000313" key="6">
    <source>
        <dbReference type="EMBL" id="TWE21607.1"/>
    </source>
</evidence>